<evidence type="ECO:0000256" key="5">
    <source>
        <dbReference type="SAM" id="SignalP"/>
    </source>
</evidence>
<dbReference type="EMBL" id="QFFI01000004">
    <property type="protein sequence ID" value="PWG64948.1"/>
    <property type="molecule type" value="Genomic_DNA"/>
</dbReference>
<dbReference type="Gene3D" id="3.30.1060.10">
    <property type="entry name" value="Peptide methionine sulphoxide reductase MsrA"/>
    <property type="match status" value="1"/>
</dbReference>
<dbReference type="Proteomes" id="UP000245474">
    <property type="component" value="Unassembled WGS sequence"/>
</dbReference>
<feature type="active site" evidence="4">
    <location>
        <position position="37"/>
    </location>
</feature>
<dbReference type="EC" id="1.8.4.11" evidence="4"/>
<comment type="similarity">
    <text evidence="4">Belongs to the MsrA Met sulfoxide reductase family.</text>
</comment>
<dbReference type="InterPro" id="IPR002569">
    <property type="entry name" value="Met_Sox_Rdtase_MsrA_dom"/>
</dbReference>
<dbReference type="NCBIfam" id="TIGR00401">
    <property type="entry name" value="msrA"/>
    <property type="match status" value="1"/>
</dbReference>
<sequence>MTAFRRTIAAALAALGLAAVAPPAPADEAVATFAGGCFWCMEPPYDDIEGVLATTSGYMGGHVEDPTYEQVTAGGTGHAEVVQVTYDPERVSYERLLAIYWRNVDPFDADGQFCDRGDSYRPEIFVHSAEQRRLAEASRAELQTRFEREIVVPVTEAGEFYAAEDYHQNYYQEHPIRYRVYRRLCGRDGRLEEIWTDGKALDPAFL</sequence>
<comment type="catalytic activity">
    <reaction evidence="3 4">
        <text>[thioredoxin]-disulfide + L-methionine + H2O = L-methionine (S)-S-oxide + [thioredoxin]-dithiol</text>
        <dbReference type="Rhea" id="RHEA:19993"/>
        <dbReference type="Rhea" id="RHEA-COMP:10698"/>
        <dbReference type="Rhea" id="RHEA-COMP:10700"/>
        <dbReference type="ChEBI" id="CHEBI:15377"/>
        <dbReference type="ChEBI" id="CHEBI:29950"/>
        <dbReference type="ChEBI" id="CHEBI:50058"/>
        <dbReference type="ChEBI" id="CHEBI:57844"/>
        <dbReference type="ChEBI" id="CHEBI:58772"/>
        <dbReference type="EC" id="1.8.4.11"/>
    </reaction>
</comment>
<feature type="domain" description="Peptide methionine sulphoxide reductase MsrA" evidence="6">
    <location>
        <begin position="31"/>
        <end position="178"/>
    </location>
</feature>
<evidence type="ECO:0000313" key="7">
    <source>
        <dbReference type="EMBL" id="PWG64948.1"/>
    </source>
</evidence>
<evidence type="ECO:0000256" key="1">
    <source>
        <dbReference type="ARBA" id="ARBA00023002"/>
    </source>
</evidence>
<dbReference type="InterPro" id="IPR036509">
    <property type="entry name" value="Met_Sox_Rdtase_MsrA_sf"/>
</dbReference>
<dbReference type="GO" id="GO:0033744">
    <property type="term" value="F:L-methionine:thioredoxin-disulfide S-oxidoreductase activity"/>
    <property type="evidence" value="ECO:0007669"/>
    <property type="project" value="RHEA"/>
</dbReference>
<dbReference type="GO" id="GO:0008113">
    <property type="term" value="F:peptide-methionine (S)-S-oxide reductase activity"/>
    <property type="evidence" value="ECO:0007669"/>
    <property type="project" value="UniProtKB-UniRule"/>
</dbReference>
<evidence type="ECO:0000259" key="6">
    <source>
        <dbReference type="Pfam" id="PF01625"/>
    </source>
</evidence>
<dbReference type="AlphaFoldDB" id="A0A2U2N772"/>
<dbReference type="OrthoDB" id="4174719at2"/>
<keyword evidence="5" id="KW-0732">Signal</keyword>
<dbReference type="PANTHER" id="PTHR43774">
    <property type="entry name" value="PEPTIDE METHIONINE SULFOXIDE REDUCTASE"/>
    <property type="match status" value="1"/>
</dbReference>
<gene>
    <name evidence="4 7" type="primary">msrA</name>
    <name evidence="7" type="ORF">DEM34_03905</name>
</gene>
<dbReference type="Pfam" id="PF01625">
    <property type="entry name" value="PMSR"/>
    <property type="match status" value="1"/>
</dbReference>
<dbReference type="PANTHER" id="PTHR43774:SF1">
    <property type="entry name" value="PEPTIDE METHIONINE SULFOXIDE REDUCTASE MSRA 2"/>
    <property type="match status" value="1"/>
</dbReference>
<accession>A0A2U2N772</accession>
<reference evidence="7 8" key="1">
    <citation type="submission" date="2018-05" db="EMBL/GenBank/DDBJ databases">
        <title>Spiribacter halobius sp. nov., a moderately halophilic bacterium isolated from marine solar saltern.</title>
        <authorList>
            <person name="Zheng W.-S."/>
            <person name="Lu D.-C."/>
            <person name="Du Z.-J."/>
        </authorList>
    </citation>
    <scope>NUCLEOTIDE SEQUENCE [LARGE SCALE GENOMIC DNA]</scope>
    <source>
        <strain evidence="7 8">E85</strain>
    </source>
</reference>
<name>A0A2U2N772_9GAMM</name>
<comment type="caution">
    <text evidence="7">The sequence shown here is derived from an EMBL/GenBank/DDBJ whole genome shotgun (WGS) entry which is preliminary data.</text>
</comment>
<feature type="signal peptide" evidence="5">
    <location>
        <begin position="1"/>
        <end position="26"/>
    </location>
</feature>
<organism evidence="7 8">
    <name type="scientific">Sediminicurvatus halobius</name>
    <dbReference type="NCBI Taxonomy" id="2182432"/>
    <lineage>
        <taxon>Bacteria</taxon>
        <taxon>Pseudomonadati</taxon>
        <taxon>Pseudomonadota</taxon>
        <taxon>Gammaproteobacteria</taxon>
        <taxon>Chromatiales</taxon>
        <taxon>Ectothiorhodospiraceae</taxon>
        <taxon>Sediminicurvatus</taxon>
    </lineage>
</organism>
<keyword evidence="1 4" id="KW-0560">Oxidoreductase</keyword>
<dbReference type="HAMAP" id="MF_01401">
    <property type="entry name" value="MsrA"/>
    <property type="match status" value="1"/>
</dbReference>
<dbReference type="RefSeq" id="WP_109676459.1">
    <property type="nucleotide sequence ID" value="NZ_CP086615.1"/>
</dbReference>
<evidence type="ECO:0000256" key="2">
    <source>
        <dbReference type="ARBA" id="ARBA00047806"/>
    </source>
</evidence>
<evidence type="ECO:0000256" key="4">
    <source>
        <dbReference type="HAMAP-Rule" id="MF_01401"/>
    </source>
</evidence>
<protein>
    <recommendedName>
        <fullName evidence="4">Peptide methionine sulfoxide reductase MsrA</fullName>
        <shortName evidence="4">Protein-methionine-S-oxide reductase</shortName>
        <ecNumber evidence="4">1.8.4.11</ecNumber>
    </recommendedName>
    <alternativeName>
        <fullName evidence="4">Peptide-methionine (S)-S-oxide reductase</fullName>
        <shortName evidence="4">Peptide Met(O) reductase</shortName>
    </alternativeName>
</protein>
<evidence type="ECO:0000256" key="3">
    <source>
        <dbReference type="ARBA" id="ARBA00048782"/>
    </source>
</evidence>
<comment type="catalytic activity">
    <reaction evidence="2 4">
        <text>L-methionyl-[protein] + [thioredoxin]-disulfide + H2O = L-methionyl-(S)-S-oxide-[protein] + [thioredoxin]-dithiol</text>
        <dbReference type="Rhea" id="RHEA:14217"/>
        <dbReference type="Rhea" id="RHEA-COMP:10698"/>
        <dbReference type="Rhea" id="RHEA-COMP:10700"/>
        <dbReference type="Rhea" id="RHEA-COMP:12313"/>
        <dbReference type="Rhea" id="RHEA-COMP:12315"/>
        <dbReference type="ChEBI" id="CHEBI:15377"/>
        <dbReference type="ChEBI" id="CHEBI:16044"/>
        <dbReference type="ChEBI" id="CHEBI:29950"/>
        <dbReference type="ChEBI" id="CHEBI:44120"/>
        <dbReference type="ChEBI" id="CHEBI:50058"/>
        <dbReference type="EC" id="1.8.4.11"/>
    </reaction>
</comment>
<feature type="chain" id="PRO_5015494626" description="Peptide methionine sulfoxide reductase MsrA" evidence="5">
    <location>
        <begin position="27"/>
        <end position="206"/>
    </location>
</feature>
<comment type="function">
    <text evidence="4">Has an important function as a repair enzyme for proteins that have been inactivated by oxidation. Catalyzes the reversible oxidation-reduction of methionine sulfoxide in proteins to methionine.</text>
</comment>
<proteinExistence type="inferred from homology"/>
<dbReference type="SUPFAM" id="SSF55068">
    <property type="entry name" value="Peptide methionine sulfoxide reductase"/>
    <property type="match status" value="1"/>
</dbReference>
<evidence type="ECO:0000313" key="8">
    <source>
        <dbReference type="Proteomes" id="UP000245474"/>
    </source>
</evidence>
<keyword evidence="8" id="KW-1185">Reference proteome</keyword>